<dbReference type="CDD" id="cd03449">
    <property type="entry name" value="R_hydratase"/>
    <property type="match status" value="1"/>
</dbReference>
<keyword evidence="1" id="KW-0456">Lyase</keyword>
<dbReference type="EMBL" id="FQUR01000007">
    <property type="protein sequence ID" value="SHE48781.1"/>
    <property type="molecule type" value="Genomic_DNA"/>
</dbReference>
<reference evidence="4" key="1">
    <citation type="submission" date="2016-11" db="EMBL/GenBank/DDBJ databases">
        <authorList>
            <person name="Varghese N."/>
            <person name="Submissions S."/>
        </authorList>
    </citation>
    <scope>NUCLEOTIDE SEQUENCE [LARGE SCALE GENOMIC DNA]</scope>
    <source>
        <strain evidence="4">DSM 18761</strain>
    </source>
</reference>
<protein>
    <submittedName>
        <fullName evidence="3">3-hydroxybutyryl-CoA dehydratase</fullName>
    </submittedName>
</protein>
<dbReference type="Gene3D" id="3.10.129.10">
    <property type="entry name" value="Hotdog Thioesterase"/>
    <property type="match status" value="1"/>
</dbReference>
<dbReference type="InterPro" id="IPR002539">
    <property type="entry name" value="MaoC-like_dom"/>
</dbReference>
<name>A0A1M4TWB0_9THEO</name>
<dbReference type="GO" id="GO:0006633">
    <property type="term" value="P:fatty acid biosynthetic process"/>
    <property type="evidence" value="ECO:0007669"/>
    <property type="project" value="TreeGrafter"/>
</dbReference>
<evidence type="ECO:0000256" key="1">
    <source>
        <dbReference type="ARBA" id="ARBA00023239"/>
    </source>
</evidence>
<dbReference type="Pfam" id="PF01575">
    <property type="entry name" value="MaoC_dehydratas"/>
    <property type="match status" value="1"/>
</dbReference>
<proteinExistence type="predicted"/>
<dbReference type="PANTHER" id="PTHR43437">
    <property type="entry name" value="HYDROXYACYL-THIOESTER DEHYDRATASE TYPE 2, MITOCHONDRIAL-RELATED"/>
    <property type="match status" value="1"/>
</dbReference>
<dbReference type="AlphaFoldDB" id="A0A1M4TWB0"/>
<dbReference type="FunFam" id="3.10.129.10:FF:000042">
    <property type="entry name" value="MaoC domain protein dehydratase"/>
    <property type="match status" value="1"/>
</dbReference>
<keyword evidence="4" id="KW-1185">Reference proteome</keyword>
<feature type="domain" description="MaoC-like" evidence="2">
    <location>
        <begin position="17"/>
        <end position="117"/>
    </location>
</feature>
<evidence type="ECO:0000313" key="3">
    <source>
        <dbReference type="EMBL" id="SHE48781.1"/>
    </source>
</evidence>
<dbReference type="Proteomes" id="UP000184127">
    <property type="component" value="Unassembled WGS sequence"/>
</dbReference>
<dbReference type="InterPro" id="IPR029069">
    <property type="entry name" value="HotDog_dom_sf"/>
</dbReference>
<organism evidence="3 4">
    <name type="scientific">Thermoanaerobacter uzonensis DSM 18761</name>
    <dbReference type="NCBI Taxonomy" id="1123369"/>
    <lineage>
        <taxon>Bacteria</taxon>
        <taxon>Bacillati</taxon>
        <taxon>Bacillota</taxon>
        <taxon>Clostridia</taxon>
        <taxon>Thermoanaerobacterales</taxon>
        <taxon>Thermoanaerobacteraceae</taxon>
        <taxon>Thermoanaerobacter</taxon>
    </lineage>
</organism>
<dbReference type="RefSeq" id="WP_200773843.1">
    <property type="nucleotide sequence ID" value="NZ_FQUR01000007.1"/>
</dbReference>
<dbReference type="PANTHER" id="PTHR43437:SF3">
    <property type="entry name" value="HYDROXYACYL-THIOESTER DEHYDRATASE TYPE 2, MITOCHONDRIAL"/>
    <property type="match status" value="1"/>
</dbReference>
<dbReference type="GO" id="GO:0019171">
    <property type="term" value="F:(3R)-hydroxyacyl-[acyl-carrier-protein] dehydratase activity"/>
    <property type="evidence" value="ECO:0007669"/>
    <property type="project" value="TreeGrafter"/>
</dbReference>
<dbReference type="InterPro" id="IPR050965">
    <property type="entry name" value="UPF0336/Enoyl-CoA_hydratase"/>
</dbReference>
<dbReference type="SUPFAM" id="SSF54637">
    <property type="entry name" value="Thioesterase/thiol ester dehydrase-isomerase"/>
    <property type="match status" value="1"/>
</dbReference>
<evidence type="ECO:0000313" key="4">
    <source>
        <dbReference type="Proteomes" id="UP000184127"/>
    </source>
</evidence>
<accession>A0A1M4TWB0</accession>
<gene>
    <name evidence="3" type="ORF">SAMN02745195_00516</name>
</gene>
<evidence type="ECO:0000259" key="2">
    <source>
        <dbReference type="Pfam" id="PF01575"/>
    </source>
</evidence>
<sequence>MGKTINELKIGDKDYFEKTITETDVYLYAGITGDFNPAHINQVASEKTMFKGRIAHGMLTAGLISAILGTKLPGPGTIYLGQELKFTKPVRIGDTIKAEVEVVEIIPEKNRVKLKTICTNQNNEVVLEGMATVLAPTKE</sequence>